<dbReference type="GO" id="GO:0070899">
    <property type="term" value="P:mitochondrial tRNA wobble uridine modification"/>
    <property type="evidence" value="ECO:0007669"/>
    <property type="project" value="EnsemblFungi"/>
</dbReference>
<evidence type="ECO:0000256" key="5">
    <source>
        <dbReference type="RuleBase" id="RU003313"/>
    </source>
</evidence>
<dbReference type="InterPro" id="IPR004520">
    <property type="entry name" value="GTPase_MnmE"/>
</dbReference>
<comment type="similarity">
    <text evidence="1 5">Belongs to the TRAFAC class TrmE-Era-EngA-EngB-Septin-like GTPase superfamily. TrmE GTPase family.</text>
</comment>
<dbReference type="KEGG" id="tdl:TDEL_0B06610"/>
<dbReference type="Gene3D" id="3.30.1360.120">
    <property type="entry name" value="Probable tRNA modification gtpase trme, domain 1"/>
    <property type="match status" value="1"/>
</dbReference>
<keyword evidence="3 5" id="KW-0547">Nucleotide-binding</keyword>
<dbReference type="EMBL" id="HE616743">
    <property type="protein sequence ID" value="CCE90790.1"/>
    <property type="molecule type" value="Genomic_DNA"/>
</dbReference>
<dbReference type="PROSITE" id="PS51709">
    <property type="entry name" value="G_TRME"/>
    <property type="match status" value="1"/>
</dbReference>
<feature type="domain" description="TrmE-type G" evidence="7">
    <location>
        <begin position="252"/>
        <end position="422"/>
    </location>
</feature>
<dbReference type="HOGENOM" id="CLU_019624_3_1_1"/>
<dbReference type="InterPro" id="IPR027266">
    <property type="entry name" value="TrmE/GcvT-like"/>
</dbReference>
<dbReference type="eggNOG" id="KOG1191">
    <property type="taxonomic scope" value="Eukaryota"/>
</dbReference>
<dbReference type="CDD" id="cd04164">
    <property type="entry name" value="trmE"/>
    <property type="match status" value="1"/>
</dbReference>
<evidence type="ECO:0000256" key="4">
    <source>
        <dbReference type="ARBA" id="ARBA00023134"/>
    </source>
</evidence>
<dbReference type="InterPro" id="IPR031168">
    <property type="entry name" value="G_TrmE"/>
</dbReference>
<dbReference type="InterPro" id="IPR027368">
    <property type="entry name" value="MnmE_dom2"/>
</dbReference>
<proteinExistence type="inferred from homology"/>
<keyword evidence="9" id="KW-1185">Reference proteome</keyword>
<dbReference type="HAMAP" id="MF_00379">
    <property type="entry name" value="GTPase_MnmE"/>
    <property type="match status" value="1"/>
</dbReference>
<dbReference type="Proteomes" id="UP000005627">
    <property type="component" value="Chromosome 2"/>
</dbReference>
<dbReference type="AlphaFoldDB" id="G8ZQ96"/>
<dbReference type="Gene3D" id="3.40.50.300">
    <property type="entry name" value="P-loop containing nucleotide triphosphate hydrolases"/>
    <property type="match status" value="1"/>
</dbReference>
<dbReference type="Pfam" id="PF12631">
    <property type="entry name" value="MnmE_helical"/>
    <property type="match status" value="1"/>
</dbReference>
<dbReference type="NCBIfam" id="TIGR00450">
    <property type="entry name" value="mnmE_trmE_thdF"/>
    <property type="match status" value="1"/>
</dbReference>
<dbReference type="InterPro" id="IPR018948">
    <property type="entry name" value="GTP-bd_TrmE_N"/>
</dbReference>
<dbReference type="InterPro" id="IPR027417">
    <property type="entry name" value="P-loop_NTPase"/>
</dbReference>
<dbReference type="OrthoDB" id="188276at2759"/>
<dbReference type="RefSeq" id="XP_003680001.1">
    <property type="nucleotide sequence ID" value="XM_003679953.1"/>
</dbReference>
<dbReference type="GeneID" id="11505106"/>
<evidence type="ECO:0000256" key="3">
    <source>
        <dbReference type="ARBA" id="ARBA00022741"/>
    </source>
</evidence>
<dbReference type="NCBIfam" id="NF003661">
    <property type="entry name" value="PRK05291.1-3"/>
    <property type="match status" value="1"/>
</dbReference>
<dbReference type="Gene3D" id="1.20.120.430">
    <property type="entry name" value="tRNA modification GTPase MnmE domain 2"/>
    <property type="match status" value="1"/>
</dbReference>
<name>G8ZQ96_TORDE</name>
<dbReference type="InterPro" id="IPR005225">
    <property type="entry name" value="Small_GTP-bd"/>
</dbReference>
<keyword evidence="6" id="KW-0175">Coiled coil</keyword>
<evidence type="ECO:0000313" key="9">
    <source>
        <dbReference type="Proteomes" id="UP000005627"/>
    </source>
</evidence>
<dbReference type="CDD" id="cd14858">
    <property type="entry name" value="TrmE_N"/>
    <property type="match status" value="1"/>
</dbReference>
<dbReference type="InParanoid" id="G8ZQ96"/>
<accession>G8ZQ96</accession>
<dbReference type="FunCoup" id="G8ZQ96">
    <property type="interactions" value="488"/>
</dbReference>
<dbReference type="GO" id="GO:0003924">
    <property type="term" value="F:GTPase activity"/>
    <property type="evidence" value="ECO:0007669"/>
    <property type="project" value="InterPro"/>
</dbReference>
<evidence type="ECO:0000259" key="7">
    <source>
        <dbReference type="PROSITE" id="PS51709"/>
    </source>
</evidence>
<dbReference type="NCBIfam" id="TIGR00231">
    <property type="entry name" value="small_GTP"/>
    <property type="match status" value="1"/>
</dbReference>
<dbReference type="Pfam" id="PF10396">
    <property type="entry name" value="TrmE_N"/>
    <property type="match status" value="1"/>
</dbReference>
<evidence type="ECO:0000256" key="6">
    <source>
        <dbReference type="SAM" id="Coils"/>
    </source>
</evidence>
<dbReference type="GO" id="GO:0005743">
    <property type="term" value="C:mitochondrial inner membrane"/>
    <property type="evidence" value="ECO:0007669"/>
    <property type="project" value="EnsemblFungi"/>
</dbReference>
<dbReference type="Pfam" id="PF01926">
    <property type="entry name" value="MMR_HSR1"/>
    <property type="match status" value="1"/>
</dbReference>
<evidence type="ECO:0000313" key="8">
    <source>
        <dbReference type="EMBL" id="CCE90790.1"/>
    </source>
</evidence>
<dbReference type="InterPro" id="IPR025867">
    <property type="entry name" value="MnmE_helical"/>
</dbReference>
<keyword evidence="2 5" id="KW-0819">tRNA processing</keyword>
<dbReference type="GO" id="GO:0030488">
    <property type="term" value="P:tRNA methylation"/>
    <property type="evidence" value="ECO:0007669"/>
    <property type="project" value="TreeGrafter"/>
</dbReference>
<feature type="coiled-coil region" evidence="6">
    <location>
        <begin position="215"/>
        <end position="249"/>
    </location>
</feature>
<gene>
    <name evidence="8" type="primary">TDEL0B06610</name>
    <name evidence="8" type="ORF">TDEL_0B06610</name>
</gene>
<evidence type="ECO:0000256" key="2">
    <source>
        <dbReference type="ARBA" id="ARBA00022694"/>
    </source>
</evidence>
<dbReference type="PANTHER" id="PTHR42714">
    <property type="entry name" value="TRNA MODIFICATION GTPASE GTPBP3"/>
    <property type="match status" value="1"/>
</dbReference>
<dbReference type="STRING" id="1076872.G8ZQ96"/>
<dbReference type="InterPro" id="IPR006073">
    <property type="entry name" value="GTP-bd"/>
</dbReference>
<evidence type="ECO:0000256" key="1">
    <source>
        <dbReference type="ARBA" id="ARBA00011043"/>
    </source>
</evidence>
<dbReference type="SUPFAM" id="SSF52540">
    <property type="entry name" value="P-loop containing nucleoside triphosphate hydrolases"/>
    <property type="match status" value="1"/>
</dbReference>
<keyword evidence="4 5" id="KW-0342">GTP-binding</keyword>
<reference evidence="8 9" key="1">
    <citation type="journal article" date="2011" name="Proc. Natl. Acad. Sci. U.S.A.">
        <title>Evolutionary erosion of yeast sex chromosomes by mating-type switching accidents.</title>
        <authorList>
            <person name="Gordon J.L."/>
            <person name="Armisen D."/>
            <person name="Proux-Wera E."/>
            <person name="Oheigeartaigh S.S."/>
            <person name="Byrne K.P."/>
            <person name="Wolfe K.H."/>
        </authorList>
    </citation>
    <scope>NUCLEOTIDE SEQUENCE [LARGE SCALE GENOMIC DNA]</scope>
    <source>
        <strain evidence="9">ATCC 10662 / CBS 1146 / NBRC 0425 / NCYC 2629 / NRRL Y-866</strain>
    </source>
</reference>
<dbReference type="PANTHER" id="PTHR42714:SF2">
    <property type="entry name" value="TRNA MODIFICATION GTPASE GTPBP3, MITOCHONDRIAL"/>
    <property type="match status" value="1"/>
</dbReference>
<sequence>MIRVPKVNALFDFSRCRYSTLSTVGLPTIYALSTPPGQRSAIAVVRISGSHSKYIYHKLTKSKNDPKPRIASLRKLYSSVDKKGVLDSSLTLFFSSPNTFTGEDILELHLHGGKAVTSCVLKAIEELHDLGSGYNIRYAYPGEFSKRAFQNAKFDLTEIEGIRDLIDAETETQRKSALSSFNGENRDRFMQWRTKIISNVAQLTAIIDFGDDTEIQDIEKIVMTVESNIKQLRNEIREFIKKIERSSILRSGIRTVLLGPPNAGKSSLINTISKDDISIVSQTPGTTRDAIEVAINVNGYKVIICDTAGIRDGSSDEIEVLGIEKAMKKSSQCDLCLLLVDPQNESPIPDRLKQHLSSPQLLNTDTVLVLNKMDIFENSLEAKKYIDQLKRETNSRFPIIPISCLSGIGINQLVDELTTKFQAMSNSSDESDPIIVSQRVKEILNNDVLYGIEEFLSLKDDVVLASESLRHATDGIGKITGETIGIEEVLGVVFSSFCVGK</sequence>
<protein>
    <recommendedName>
        <fullName evidence="7">TrmE-type G domain-containing protein</fullName>
    </recommendedName>
</protein>
<organism evidence="8 9">
    <name type="scientific">Torulaspora delbrueckii</name>
    <name type="common">Yeast</name>
    <name type="synonym">Candida colliculosa</name>
    <dbReference type="NCBI Taxonomy" id="4950"/>
    <lineage>
        <taxon>Eukaryota</taxon>
        <taxon>Fungi</taxon>
        <taxon>Dikarya</taxon>
        <taxon>Ascomycota</taxon>
        <taxon>Saccharomycotina</taxon>
        <taxon>Saccharomycetes</taxon>
        <taxon>Saccharomycetales</taxon>
        <taxon>Saccharomycetaceae</taxon>
        <taxon>Torulaspora</taxon>
    </lineage>
</organism>
<dbReference type="GO" id="GO:0005525">
    <property type="term" value="F:GTP binding"/>
    <property type="evidence" value="ECO:0007669"/>
    <property type="project" value="UniProtKB-KW"/>
</dbReference>